<dbReference type="FunFam" id="3.40.50.720:FF:000214">
    <property type="entry name" value="L-xylulose reductase"/>
    <property type="match status" value="1"/>
</dbReference>
<name>A0AAV8X7Z9_9CUCU</name>
<dbReference type="GO" id="GO:0050038">
    <property type="term" value="F:L-xylulose reductase (NADPH) activity"/>
    <property type="evidence" value="ECO:0007669"/>
    <property type="project" value="TreeGrafter"/>
</dbReference>
<evidence type="ECO:0000256" key="1">
    <source>
        <dbReference type="ARBA" id="ARBA00006484"/>
    </source>
</evidence>
<evidence type="ECO:0000256" key="4">
    <source>
        <dbReference type="ARBA" id="ARBA00023002"/>
    </source>
</evidence>
<dbReference type="GO" id="GO:0005997">
    <property type="term" value="P:xylulose metabolic process"/>
    <property type="evidence" value="ECO:0007669"/>
    <property type="project" value="TreeGrafter"/>
</dbReference>
<dbReference type="SUPFAM" id="SSF51735">
    <property type="entry name" value="NAD(P)-binding Rossmann-fold domains"/>
    <property type="match status" value="1"/>
</dbReference>
<reference evidence="5" key="1">
    <citation type="journal article" date="2023" name="Insect Mol. Biol.">
        <title>Genome sequencing provides insights into the evolution of gene families encoding plant cell wall-degrading enzymes in longhorned beetles.</title>
        <authorList>
            <person name="Shin N.R."/>
            <person name="Okamura Y."/>
            <person name="Kirsch R."/>
            <person name="Pauchet Y."/>
        </authorList>
    </citation>
    <scope>NUCLEOTIDE SEQUENCE</scope>
    <source>
        <strain evidence="5">RBIC_L_NR</strain>
    </source>
</reference>
<keyword evidence="4" id="KW-0560">Oxidoreductase</keyword>
<organism evidence="5 6">
    <name type="scientific">Rhamnusium bicolor</name>
    <dbReference type="NCBI Taxonomy" id="1586634"/>
    <lineage>
        <taxon>Eukaryota</taxon>
        <taxon>Metazoa</taxon>
        <taxon>Ecdysozoa</taxon>
        <taxon>Arthropoda</taxon>
        <taxon>Hexapoda</taxon>
        <taxon>Insecta</taxon>
        <taxon>Pterygota</taxon>
        <taxon>Neoptera</taxon>
        <taxon>Endopterygota</taxon>
        <taxon>Coleoptera</taxon>
        <taxon>Polyphaga</taxon>
        <taxon>Cucujiformia</taxon>
        <taxon>Chrysomeloidea</taxon>
        <taxon>Cerambycidae</taxon>
        <taxon>Lepturinae</taxon>
        <taxon>Rhagiini</taxon>
        <taxon>Rhamnusium</taxon>
    </lineage>
</organism>
<evidence type="ECO:0000256" key="2">
    <source>
        <dbReference type="ARBA" id="ARBA00011881"/>
    </source>
</evidence>
<gene>
    <name evidence="5" type="ORF">NQ314_012995</name>
</gene>
<proteinExistence type="inferred from homology"/>
<dbReference type="GO" id="GO:0004090">
    <property type="term" value="F:carbonyl reductase (NADPH) activity"/>
    <property type="evidence" value="ECO:0007669"/>
    <property type="project" value="TreeGrafter"/>
</dbReference>
<dbReference type="AlphaFoldDB" id="A0AAV8X7Z9"/>
<dbReference type="Gene3D" id="3.40.50.720">
    <property type="entry name" value="NAD(P)-binding Rossmann-like Domain"/>
    <property type="match status" value="1"/>
</dbReference>
<dbReference type="Proteomes" id="UP001162156">
    <property type="component" value="Unassembled WGS sequence"/>
</dbReference>
<accession>A0AAV8X7Z9</accession>
<dbReference type="NCBIfam" id="NF005559">
    <property type="entry name" value="PRK07231.1"/>
    <property type="match status" value="1"/>
</dbReference>
<comment type="similarity">
    <text evidence="1">Belongs to the short-chain dehydrogenases/reductases (SDR) family.</text>
</comment>
<keyword evidence="3" id="KW-0521">NADP</keyword>
<dbReference type="PRINTS" id="PR00081">
    <property type="entry name" value="GDHRDH"/>
</dbReference>
<evidence type="ECO:0000256" key="3">
    <source>
        <dbReference type="ARBA" id="ARBA00022857"/>
    </source>
</evidence>
<dbReference type="InterPro" id="IPR051737">
    <property type="entry name" value="L-xylulose/Carbonyl_redctase"/>
</dbReference>
<dbReference type="PANTHER" id="PTHR44252:SF3">
    <property type="entry name" value="D-ERYTHRULOSE REDUCTASE-RELATED"/>
    <property type="match status" value="1"/>
</dbReference>
<keyword evidence="6" id="KW-1185">Reference proteome</keyword>
<comment type="subunit">
    <text evidence="2">Homotetramer.</text>
</comment>
<dbReference type="PANTHER" id="PTHR44252">
    <property type="entry name" value="D-ERYTHRULOSE REDUCTASE"/>
    <property type="match status" value="1"/>
</dbReference>
<dbReference type="Pfam" id="PF13561">
    <property type="entry name" value="adh_short_C2"/>
    <property type="match status" value="1"/>
</dbReference>
<evidence type="ECO:0008006" key="7">
    <source>
        <dbReference type="Google" id="ProtNLM"/>
    </source>
</evidence>
<dbReference type="InterPro" id="IPR020904">
    <property type="entry name" value="Sc_DH/Rdtase_CS"/>
</dbReference>
<evidence type="ECO:0000313" key="5">
    <source>
        <dbReference type="EMBL" id="KAJ8935099.1"/>
    </source>
</evidence>
<dbReference type="PROSITE" id="PS00061">
    <property type="entry name" value="ADH_SHORT"/>
    <property type="match status" value="1"/>
</dbReference>
<sequence length="244" mass="26083">MEIKFEGKRALVTGAASGIGRGIAVRLAKCGAKVVALDISKDQLETLKEEISTIEIVNVDLCDWKATKEVIRSVYPIDLLVNNAGIVSIVPLIQVTEDLYDKIFNINVKALIHVTQMVIDDLLNRKSRGAIVNISSQASKAGLPNHTLYCATKAAIDGFTRAVALDYGPNGIRINCVNPTVVMTDLGRIAWADPAVAGPMLAKIPLCRFGEISDVESAVLFLLSDEASMITGTCLPVDGGFLAC</sequence>
<evidence type="ECO:0000313" key="6">
    <source>
        <dbReference type="Proteomes" id="UP001162156"/>
    </source>
</evidence>
<dbReference type="InterPro" id="IPR036291">
    <property type="entry name" value="NAD(P)-bd_dom_sf"/>
</dbReference>
<dbReference type="GO" id="GO:0006006">
    <property type="term" value="P:glucose metabolic process"/>
    <property type="evidence" value="ECO:0007669"/>
    <property type="project" value="TreeGrafter"/>
</dbReference>
<comment type="caution">
    <text evidence="5">The sequence shown here is derived from an EMBL/GenBank/DDBJ whole genome shotgun (WGS) entry which is preliminary data.</text>
</comment>
<dbReference type="PRINTS" id="PR00080">
    <property type="entry name" value="SDRFAMILY"/>
</dbReference>
<protein>
    <recommendedName>
        <fullName evidence="7">L-xylulose reductase</fullName>
    </recommendedName>
</protein>
<dbReference type="EMBL" id="JANEYF010003623">
    <property type="protein sequence ID" value="KAJ8935099.1"/>
    <property type="molecule type" value="Genomic_DNA"/>
</dbReference>
<dbReference type="InterPro" id="IPR002347">
    <property type="entry name" value="SDR_fam"/>
</dbReference>